<dbReference type="InterPro" id="IPR004942">
    <property type="entry name" value="Roadblock/LAMTOR2_dom"/>
</dbReference>
<dbReference type="PROSITE" id="PS50906">
    <property type="entry name" value="NIT"/>
    <property type="match status" value="1"/>
</dbReference>
<dbReference type="PANTHER" id="PTHR45436:SF5">
    <property type="entry name" value="SENSOR HISTIDINE KINASE TRCS"/>
    <property type="match status" value="1"/>
</dbReference>
<feature type="compositionally biased region" description="Basic and acidic residues" evidence="6">
    <location>
        <begin position="985"/>
        <end position="994"/>
    </location>
</feature>
<feature type="compositionally biased region" description="Low complexity" evidence="6">
    <location>
        <begin position="869"/>
        <end position="892"/>
    </location>
</feature>
<evidence type="ECO:0000256" key="5">
    <source>
        <dbReference type="ARBA" id="ARBA00022777"/>
    </source>
</evidence>
<reference evidence="8" key="2">
    <citation type="submission" date="2024-07" db="EMBL/GenBank/DDBJ databases">
        <title>Streptomyces haneummycinica sp. nov., a new antibiotic-producing actinobacterium isolated from marine sediment.</title>
        <authorList>
            <person name="Uemura M."/>
            <person name="Hamada M."/>
            <person name="Hirano S."/>
            <person name="Kobayashi K."/>
            <person name="Ohshiro T."/>
            <person name="Kobayashi T."/>
            <person name="Terahara T."/>
        </authorList>
    </citation>
    <scope>NUCLEOTIDE SEQUENCE</scope>
    <source>
        <strain evidence="8">KM77-8</strain>
    </source>
</reference>
<dbReference type="PANTHER" id="PTHR45436">
    <property type="entry name" value="SENSOR HISTIDINE KINASE YKOH"/>
    <property type="match status" value="1"/>
</dbReference>
<keyword evidence="4" id="KW-0808">Transferase</keyword>
<keyword evidence="5" id="KW-0418">Kinase</keyword>
<sequence length="1130" mass="121817">MRFRGKSIRRKIVALLLVPLVSLTTIWAFTTVLTGREASHLFDVSSVMEEVGYPVEDTVRLLQQERRQTLVHLADPRDSEGLAALRRSRIATDDAVAYVRRSADDSGVREAMHGDTGELSAVLDSFEGIESLRRSVEDGTVDRSQALGLYNRLIDPCYVLLANLHVVDDVELDKQYRALVNLARARELLSREDALLGSALIVGELSRAEVRGISDLMAQRTLMYDAGLPQLPSAERDRYEAFWENGASAPLRVAEEAAVSSGTGEPRGITAQSWDIAAGKVLSELGTLNDRAADRYQDRVRPVAMGVITQAVVAGALGLIALLVSLVLSVRVGRGLIRDLRQLRLEAHEASGVRLPSVMRRLSAGEQVDVETEAPRLEYDKNEMGEVGQALNTLQRAAVEAAVKQAELRAGVSEVFVNLARRSQVLLHKQLTLLDTMERRTEDTEELADLFRLDHLTTRMRRHAEGLVILSGAAPSRQWRKPVQLMDVVRASVAEVEDYERIEVRRLPRVAVTGPAVADLTHLVAELLENATVFSPPHTAVQVLGERVANGFTLEIHDRGLGMAADALLDANLRLAETPEFELSDTDRLGLFVVSRLAQRQNVRVSLQPSPYGGTTAIVLIPDALLTDDVPDTNGIGFRLDRPQRTADREPEESRRAALSQVPVPLPRIPASVLDGPVELEAPSTRTCSAASPARSATRTASTAASSATAAPSPAPRTNGPDASTISRPPTRVRTRARTAATGTPRSRWPAEGRPSSSPPTGGRSARRALARSGRTGRTRTPRRPGPSSKEYRRCPPGAERTPRNAGLPAAPVRRRCPRSPPAAAPAASPPTTSGNSRTRTPCLPPRSPPEPRPVPAHGRAREPEHPSGALRPRTRGPAGAPAGAPLHAAEANGTDDSAPDADRADAAPLGSLPKRVRQASLAPQLKQSAERRNEGSTRPVERDADEVRSRMASLQRGWQRGREENAAGDEADSGTAPRRTNKGTVDDRTEGHRPQHARQGELNWLLDDLVDRVASVRKAIVLSSDGLATGASKDLTREDSEHLAAVASGFHSLAKGVGRHFEAGDVRQTVVELDEAFLFVTAAGDGSCLAVLADADSDVGQIAYEMTLLVKRVGVHLGAAPRTDLPSGG</sequence>
<dbReference type="Gene3D" id="3.30.450.30">
    <property type="entry name" value="Dynein light chain 2a, cytoplasmic"/>
    <property type="match status" value="1"/>
</dbReference>
<organism evidence="8">
    <name type="scientific">Streptomyces haneummycinicus</name>
    <dbReference type="NCBI Taxonomy" id="3074435"/>
    <lineage>
        <taxon>Bacteria</taxon>
        <taxon>Bacillati</taxon>
        <taxon>Actinomycetota</taxon>
        <taxon>Actinomycetes</taxon>
        <taxon>Kitasatosporales</taxon>
        <taxon>Streptomycetaceae</taxon>
        <taxon>Streptomyces</taxon>
    </lineage>
</organism>
<accession>A0AAT9HQU6</accession>
<dbReference type="SUPFAM" id="SSF55874">
    <property type="entry name" value="ATPase domain of HSP90 chaperone/DNA topoisomerase II/histidine kinase"/>
    <property type="match status" value="1"/>
</dbReference>
<feature type="region of interest" description="Disordered" evidence="6">
    <location>
        <begin position="633"/>
        <end position="670"/>
    </location>
</feature>
<dbReference type="SMART" id="SM00387">
    <property type="entry name" value="HATPase_c"/>
    <property type="match status" value="1"/>
</dbReference>
<feature type="compositionally biased region" description="Basic and acidic residues" evidence="6">
    <location>
        <begin position="929"/>
        <end position="950"/>
    </location>
</feature>
<dbReference type="InterPro" id="IPR013587">
    <property type="entry name" value="Nitrate/nitrite_sensing"/>
</dbReference>
<evidence type="ECO:0000256" key="6">
    <source>
        <dbReference type="SAM" id="MobiDB-lite"/>
    </source>
</evidence>
<feature type="compositionally biased region" description="Basic residues" evidence="6">
    <location>
        <begin position="765"/>
        <end position="783"/>
    </location>
</feature>
<dbReference type="Pfam" id="PF08376">
    <property type="entry name" value="NIT"/>
    <property type="match status" value="1"/>
</dbReference>
<name>A0AAT9HQU6_9ACTN</name>
<evidence type="ECO:0000259" key="7">
    <source>
        <dbReference type="PROSITE" id="PS50906"/>
    </source>
</evidence>
<feature type="compositionally biased region" description="Pro residues" evidence="6">
    <location>
        <begin position="843"/>
        <end position="855"/>
    </location>
</feature>
<dbReference type="SUPFAM" id="SSF103196">
    <property type="entry name" value="Roadblock/LC7 domain"/>
    <property type="match status" value="1"/>
</dbReference>
<dbReference type="InterPro" id="IPR050428">
    <property type="entry name" value="TCS_sensor_his_kinase"/>
</dbReference>
<dbReference type="GO" id="GO:0004673">
    <property type="term" value="F:protein histidine kinase activity"/>
    <property type="evidence" value="ECO:0007669"/>
    <property type="project" value="UniProtKB-EC"/>
</dbReference>
<dbReference type="InterPro" id="IPR036890">
    <property type="entry name" value="HATPase_C_sf"/>
</dbReference>
<gene>
    <name evidence="8" type="ORF">SHKM778_61590</name>
</gene>
<evidence type="ECO:0000313" key="8">
    <source>
        <dbReference type="EMBL" id="BFO19771.1"/>
    </source>
</evidence>
<proteinExistence type="predicted"/>
<protein>
    <recommendedName>
        <fullName evidence="2">histidine kinase</fullName>
        <ecNumber evidence="2">2.7.13.3</ecNumber>
    </recommendedName>
</protein>
<reference evidence="8" key="1">
    <citation type="submission" date="2024-06" db="EMBL/GenBank/DDBJ databases">
        <authorList>
            <consortium name="consrtm"/>
            <person name="Uemura M."/>
            <person name="Terahara T."/>
        </authorList>
    </citation>
    <scope>NUCLEOTIDE SEQUENCE</scope>
    <source>
        <strain evidence="8">KM77-8</strain>
    </source>
</reference>
<evidence type="ECO:0000256" key="4">
    <source>
        <dbReference type="ARBA" id="ARBA00022679"/>
    </source>
</evidence>
<comment type="catalytic activity">
    <reaction evidence="1">
        <text>ATP + protein L-histidine = ADP + protein N-phospho-L-histidine.</text>
        <dbReference type="EC" id="2.7.13.3"/>
    </reaction>
</comment>
<dbReference type="GO" id="GO:0005886">
    <property type="term" value="C:plasma membrane"/>
    <property type="evidence" value="ECO:0007669"/>
    <property type="project" value="TreeGrafter"/>
</dbReference>
<feature type="compositionally biased region" description="Low complexity" evidence="6">
    <location>
        <begin position="683"/>
        <end position="718"/>
    </location>
</feature>
<dbReference type="GO" id="GO:0000160">
    <property type="term" value="P:phosphorelay signal transduction system"/>
    <property type="evidence" value="ECO:0007669"/>
    <property type="project" value="TreeGrafter"/>
</dbReference>
<dbReference type="AlphaFoldDB" id="A0AAT9HQU6"/>
<dbReference type="EC" id="2.7.13.3" evidence="2"/>
<dbReference type="FunFam" id="3.30.565.10:FF:000038">
    <property type="entry name" value="Sensor-like histidine kinase"/>
    <property type="match status" value="1"/>
</dbReference>
<dbReference type="SMART" id="SM00960">
    <property type="entry name" value="Robl_LC7"/>
    <property type="match status" value="1"/>
</dbReference>
<evidence type="ECO:0000256" key="2">
    <source>
        <dbReference type="ARBA" id="ARBA00012438"/>
    </source>
</evidence>
<dbReference type="InterPro" id="IPR010910">
    <property type="entry name" value="Nitrate/nitrite_sensing_bac"/>
</dbReference>
<keyword evidence="3" id="KW-0597">Phosphoprotein</keyword>
<feature type="domain" description="NIT" evidence="7">
    <location>
        <begin position="53"/>
        <end position="303"/>
    </location>
</feature>
<dbReference type="Pfam" id="PF02518">
    <property type="entry name" value="HATPase_c"/>
    <property type="match status" value="1"/>
</dbReference>
<dbReference type="Pfam" id="PF03259">
    <property type="entry name" value="Robl_LC7"/>
    <property type="match status" value="1"/>
</dbReference>
<feature type="region of interest" description="Disordered" evidence="6">
    <location>
        <begin position="683"/>
        <end position="997"/>
    </location>
</feature>
<dbReference type="EMBL" id="AP035768">
    <property type="protein sequence ID" value="BFO19771.1"/>
    <property type="molecule type" value="Genomic_DNA"/>
</dbReference>
<dbReference type="Gene3D" id="3.30.565.10">
    <property type="entry name" value="Histidine kinase-like ATPase, C-terminal domain"/>
    <property type="match status" value="1"/>
</dbReference>
<feature type="compositionally biased region" description="Low complexity" evidence="6">
    <location>
        <begin position="738"/>
        <end position="764"/>
    </location>
</feature>
<dbReference type="InterPro" id="IPR003594">
    <property type="entry name" value="HATPase_dom"/>
</dbReference>
<evidence type="ECO:0000256" key="1">
    <source>
        <dbReference type="ARBA" id="ARBA00000085"/>
    </source>
</evidence>
<feature type="compositionally biased region" description="Basic and acidic residues" evidence="6">
    <location>
        <begin position="639"/>
        <end position="656"/>
    </location>
</feature>
<evidence type="ECO:0000256" key="3">
    <source>
        <dbReference type="ARBA" id="ARBA00022553"/>
    </source>
</evidence>